<comment type="caution">
    <text evidence="2">The sequence shown here is derived from an EMBL/GenBank/DDBJ whole genome shotgun (WGS) entry which is preliminary data.</text>
</comment>
<dbReference type="Proteomes" id="UP001595660">
    <property type="component" value="Unassembled WGS sequence"/>
</dbReference>
<feature type="domain" description="DUF8054" evidence="1">
    <location>
        <begin position="3"/>
        <end position="164"/>
    </location>
</feature>
<accession>A0ABD5NG84</accession>
<proteinExistence type="predicted"/>
<sequence>MSDLTFARVVADPADALSLALDRELTGYAVFTPQDALLFDEDGAGVVAFDDGVPTHVEHTGTGRGGASALADFAAPGPLRVECYAGEDGPVPRTERCSVAPDTPAARLAGDDALAERTREAADVDAPTDDVDAVEAFLADEQKVEAIRERAREEAAERAEEWGFEEFADE</sequence>
<reference evidence="2 3" key="1">
    <citation type="journal article" date="2019" name="Int. J. Syst. Evol. Microbiol.">
        <title>The Global Catalogue of Microorganisms (GCM) 10K type strain sequencing project: providing services to taxonomists for standard genome sequencing and annotation.</title>
        <authorList>
            <consortium name="The Broad Institute Genomics Platform"/>
            <consortium name="The Broad Institute Genome Sequencing Center for Infectious Disease"/>
            <person name="Wu L."/>
            <person name="Ma J."/>
        </authorList>
    </citation>
    <scope>NUCLEOTIDE SEQUENCE [LARGE SCALE GENOMIC DNA]</scope>
    <source>
        <strain evidence="2 3">CGMCC 1.12562</strain>
    </source>
</reference>
<dbReference type="GeneID" id="69118675"/>
<evidence type="ECO:0000259" key="1">
    <source>
        <dbReference type="Pfam" id="PF26239"/>
    </source>
</evidence>
<dbReference type="InterPro" id="IPR058367">
    <property type="entry name" value="DUF8054"/>
</dbReference>
<evidence type="ECO:0000313" key="2">
    <source>
        <dbReference type="EMBL" id="MFC3478317.1"/>
    </source>
</evidence>
<name>A0ABD5NG84_9EURY</name>
<dbReference type="EMBL" id="JBHRWN010000002">
    <property type="protein sequence ID" value="MFC3478317.1"/>
    <property type="molecule type" value="Genomic_DNA"/>
</dbReference>
<dbReference type="AlphaFoldDB" id="A0ABD5NG84"/>
<dbReference type="Pfam" id="PF26239">
    <property type="entry name" value="DUF8054"/>
    <property type="match status" value="1"/>
</dbReference>
<evidence type="ECO:0000313" key="3">
    <source>
        <dbReference type="Proteomes" id="UP001595660"/>
    </source>
</evidence>
<gene>
    <name evidence="2" type="ORF">ACFOKC_11360</name>
</gene>
<keyword evidence="3" id="KW-1185">Reference proteome</keyword>
<dbReference type="RefSeq" id="WP_232570570.1">
    <property type="nucleotide sequence ID" value="NZ_CP089466.1"/>
</dbReference>
<protein>
    <recommendedName>
        <fullName evidence="1">DUF8054 domain-containing protein</fullName>
    </recommendedName>
</protein>
<organism evidence="2 3">
    <name type="scientific">Halobacterium litoreum</name>
    <dbReference type="NCBI Taxonomy" id="2039234"/>
    <lineage>
        <taxon>Archaea</taxon>
        <taxon>Methanobacteriati</taxon>
        <taxon>Methanobacteriota</taxon>
        <taxon>Stenosarchaea group</taxon>
        <taxon>Halobacteria</taxon>
        <taxon>Halobacteriales</taxon>
        <taxon>Halobacteriaceae</taxon>
        <taxon>Halobacterium</taxon>
    </lineage>
</organism>